<dbReference type="GO" id="GO:0006915">
    <property type="term" value="P:apoptotic process"/>
    <property type="evidence" value="ECO:0007669"/>
    <property type="project" value="UniProtKB-KW"/>
</dbReference>
<dbReference type="PANTHER" id="PTHR47901">
    <property type="entry name" value="CASPASE RECRUITMENT DOMAIN-CONTAINING PROTEIN 18"/>
    <property type="match status" value="1"/>
</dbReference>
<keyword evidence="13" id="KW-1185">Reference proteome</keyword>
<dbReference type="Gene3D" id="3.40.50.1460">
    <property type="match status" value="1"/>
</dbReference>
<dbReference type="CDD" id="cd00032">
    <property type="entry name" value="CASc"/>
    <property type="match status" value="1"/>
</dbReference>
<evidence type="ECO:0000256" key="1">
    <source>
        <dbReference type="ARBA" id="ARBA00010134"/>
    </source>
</evidence>
<keyword evidence="3" id="KW-0053">Apoptosis</keyword>
<dbReference type="GO" id="GO:0004197">
    <property type="term" value="F:cysteine-type endopeptidase activity"/>
    <property type="evidence" value="ECO:0007669"/>
    <property type="project" value="InterPro"/>
</dbReference>
<evidence type="ECO:0000259" key="9">
    <source>
        <dbReference type="PROSITE" id="PS50207"/>
    </source>
</evidence>
<dbReference type="InterPro" id="IPR011600">
    <property type="entry name" value="Pept_C14_caspase"/>
</dbReference>
<feature type="domain" description="Caspase family p10" evidence="9">
    <location>
        <begin position="344"/>
        <end position="435"/>
    </location>
</feature>
<keyword evidence="5" id="KW-0788">Thiol protease</keyword>
<evidence type="ECO:0000256" key="4">
    <source>
        <dbReference type="ARBA" id="ARBA00022801"/>
    </source>
</evidence>
<evidence type="ECO:0000256" key="2">
    <source>
        <dbReference type="ARBA" id="ARBA00022670"/>
    </source>
</evidence>
<dbReference type="PIRSF" id="PIRSF038001">
    <property type="entry name" value="Caspase_ICE"/>
    <property type="match status" value="1"/>
</dbReference>
<dbReference type="Gene3D" id="1.10.533.10">
    <property type="entry name" value="Death Domain, Fas"/>
    <property type="match status" value="1"/>
</dbReference>
<dbReference type="InterPro" id="IPR001309">
    <property type="entry name" value="Pept_C14_p20"/>
</dbReference>
<dbReference type="AlphaFoldDB" id="A0A6J8DVZ2"/>
<keyword evidence="6" id="KW-0865">Zymogen</keyword>
<evidence type="ECO:0000256" key="7">
    <source>
        <dbReference type="PIRSR" id="PIRSR038001-1"/>
    </source>
</evidence>
<organism evidence="12 13">
    <name type="scientific">Mytilus coruscus</name>
    <name type="common">Sea mussel</name>
    <dbReference type="NCBI Taxonomy" id="42192"/>
    <lineage>
        <taxon>Eukaryota</taxon>
        <taxon>Metazoa</taxon>
        <taxon>Spiralia</taxon>
        <taxon>Lophotrochozoa</taxon>
        <taxon>Mollusca</taxon>
        <taxon>Bivalvia</taxon>
        <taxon>Autobranchia</taxon>
        <taxon>Pteriomorphia</taxon>
        <taxon>Mytilida</taxon>
        <taxon>Mytiloidea</taxon>
        <taxon>Mytilidae</taxon>
        <taxon>Mytilinae</taxon>
        <taxon>Mytilus</taxon>
    </lineage>
</organism>
<proteinExistence type="inferred from homology"/>
<dbReference type="GO" id="GO:0042981">
    <property type="term" value="P:regulation of apoptotic process"/>
    <property type="evidence" value="ECO:0007669"/>
    <property type="project" value="InterPro"/>
</dbReference>
<evidence type="ECO:0000256" key="8">
    <source>
        <dbReference type="RuleBase" id="RU003971"/>
    </source>
</evidence>
<dbReference type="PRINTS" id="PR00376">
    <property type="entry name" value="IL1BCENZYME"/>
</dbReference>
<dbReference type="InterPro" id="IPR029030">
    <property type="entry name" value="Caspase-like_dom_sf"/>
</dbReference>
<dbReference type="Pfam" id="PF00619">
    <property type="entry name" value="CARD"/>
    <property type="match status" value="1"/>
</dbReference>
<name>A0A6J8DVZ2_MYTCO</name>
<evidence type="ECO:0000256" key="6">
    <source>
        <dbReference type="ARBA" id="ARBA00023145"/>
    </source>
</evidence>
<dbReference type="GO" id="GO:0006508">
    <property type="term" value="P:proteolysis"/>
    <property type="evidence" value="ECO:0007669"/>
    <property type="project" value="UniProtKB-KW"/>
</dbReference>
<dbReference type="CDD" id="cd01671">
    <property type="entry name" value="CARD"/>
    <property type="match status" value="1"/>
</dbReference>
<dbReference type="InterPro" id="IPR011029">
    <property type="entry name" value="DEATH-like_dom_sf"/>
</dbReference>
<comment type="similarity">
    <text evidence="1 8">Belongs to the peptidase C14A family.</text>
</comment>
<dbReference type="PROSITE" id="PS50208">
    <property type="entry name" value="CASPASE_P20"/>
    <property type="match status" value="1"/>
</dbReference>
<evidence type="ECO:0000259" key="10">
    <source>
        <dbReference type="PROSITE" id="PS50208"/>
    </source>
</evidence>
<evidence type="ECO:0000313" key="13">
    <source>
        <dbReference type="Proteomes" id="UP000507470"/>
    </source>
</evidence>
<dbReference type="PROSITE" id="PS01122">
    <property type="entry name" value="CASPASE_CYS"/>
    <property type="match status" value="1"/>
</dbReference>
<reference evidence="12 13" key="1">
    <citation type="submission" date="2020-06" db="EMBL/GenBank/DDBJ databases">
        <authorList>
            <person name="Li R."/>
            <person name="Bekaert M."/>
        </authorList>
    </citation>
    <scope>NUCLEOTIDE SEQUENCE [LARGE SCALE GENOMIC DNA]</scope>
    <source>
        <strain evidence="13">wild</strain>
    </source>
</reference>
<dbReference type="SMART" id="SM00115">
    <property type="entry name" value="CASc"/>
    <property type="match status" value="1"/>
</dbReference>
<dbReference type="SMART" id="SM00114">
    <property type="entry name" value="CARD"/>
    <property type="match status" value="1"/>
</dbReference>
<gene>
    <name evidence="12" type="ORF">MCOR_45071</name>
</gene>
<dbReference type="SUPFAM" id="SSF52129">
    <property type="entry name" value="Caspase-like"/>
    <property type="match status" value="1"/>
</dbReference>
<dbReference type="InterPro" id="IPR015917">
    <property type="entry name" value="Pept_C14A"/>
</dbReference>
<dbReference type="PROSITE" id="PS50209">
    <property type="entry name" value="CARD"/>
    <property type="match status" value="1"/>
</dbReference>
<accession>A0A6J8DVZ2</accession>
<feature type="domain" description="Caspase family p20" evidence="10">
    <location>
        <begin position="158"/>
        <end position="294"/>
    </location>
</feature>
<dbReference type="PROSITE" id="PS01121">
    <property type="entry name" value="CASPASE_HIS"/>
    <property type="match status" value="1"/>
</dbReference>
<dbReference type="OrthoDB" id="6286214at2759"/>
<feature type="active site" evidence="7">
    <location>
        <position position="290"/>
    </location>
</feature>
<dbReference type="InterPro" id="IPR033139">
    <property type="entry name" value="Caspase_cys_AS"/>
</dbReference>
<dbReference type="InterPro" id="IPR002138">
    <property type="entry name" value="Pept_C14_p10"/>
</dbReference>
<dbReference type="EC" id="3.4.22.55" evidence="12"/>
<evidence type="ECO:0000259" key="11">
    <source>
        <dbReference type="PROSITE" id="PS50209"/>
    </source>
</evidence>
<dbReference type="Proteomes" id="UP000507470">
    <property type="component" value="Unassembled WGS sequence"/>
</dbReference>
<evidence type="ECO:0000256" key="3">
    <source>
        <dbReference type="ARBA" id="ARBA00022703"/>
    </source>
</evidence>
<dbReference type="EMBL" id="CACVKT020007964">
    <property type="protein sequence ID" value="CAC5412045.1"/>
    <property type="molecule type" value="Genomic_DNA"/>
</dbReference>
<dbReference type="InterPro" id="IPR016129">
    <property type="entry name" value="Caspase_his_AS"/>
</dbReference>
<keyword evidence="2" id="KW-0645">Protease</keyword>
<dbReference type="Pfam" id="PF00656">
    <property type="entry name" value="Peptidase_C14"/>
    <property type="match status" value="1"/>
</dbReference>
<evidence type="ECO:0000313" key="12">
    <source>
        <dbReference type="EMBL" id="CAC5412045.1"/>
    </source>
</evidence>
<keyword evidence="4 12" id="KW-0378">Hydrolase</keyword>
<sequence>MNDEDRRKLQTSRSFLVKNIENIEDINEELYTREVFTDGMKADVEVQDTKEKKVRKFLDILPRRGPDAFEIFLDVLNQTKNKHVYDRLITGSSGATYQRSYIAQPVNLPTIGGDNKLPETWPDERSILEASQCKIKPHDPSLMQHTVSGRAYQMKRNPRGRAVIINNKIFHGPVQKIDGKNRVMLAMREGTDEDVQGLHKLFTDLHFHVKIHKDKNAQKIVDILQEEANDVQFHRHADCFILIILTHGKQNAIYGSDGKTVEIRDIKDMFNARNFPCMEQKPKLFFIQACRGEEYDGGRNKTVPDASSTDCAMSGNVINLALERTRLEFDRVSIEKANDTDAMVEKSVATDSHRLVAMATTMDMVSFRNRILGSWFMQAVIYVFRKCSHNEDILSMLSDVNHLVSLGRAKDRENRDAVAVSEFESTLSKRFYFFPHQCETVPIQASTS</sequence>
<dbReference type="SUPFAM" id="SSF47986">
    <property type="entry name" value="DEATH domain"/>
    <property type="match status" value="1"/>
</dbReference>
<feature type="domain" description="CARD" evidence="11">
    <location>
        <begin position="1"/>
        <end position="91"/>
    </location>
</feature>
<evidence type="ECO:0000256" key="5">
    <source>
        <dbReference type="ARBA" id="ARBA00022807"/>
    </source>
</evidence>
<dbReference type="PANTHER" id="PTHR47901:SF8">
    <property type="entry name" value="CASPASE-3"/>
    <property type="match status" value="1"/>
</dbReference>
<feature type="active site" evidence="7">
    <location>
        <position position="247"/>
    </location>
</feature>
<protein>
    <submittedName>
        <fullName evidence="12">CASP2</fullName>
        <ecNumber evidence="12">3.4.22.55</ecNumber>
    </submittedName>
</protein>
<dbReference type="InterPro" id="IPR002398">
    <property type="entry name" value="Pept_C14"/>
</dbReference>
<dbReference type="PROSITE" id="PS50207">
    <property type="entry name" value="CASPASE_P10"/>
    <property type="match status" value="1"/>
</dbReference>
<dbReference type="InterPro" id="IPR001315">
    <property type="entry name" value="CARD"/>
</dbReference>